<dbReference type="AlphaFoldDB" id="A0A2J0YSH8"/>
<name>A0A2J0YSH8_RHIML</name>
<sequence length="78" mass="8571">HRMVPTHHLIPRCQQPRASKEPSGAAVLAGGLHRGLRDAPAPRDEGRSDRFDQHEDRPLNGRFVAAWKGPANGSESSR</sequence>
<reference evidence="2 3" key="1">
    <citation type="submission" date="2017-06" db="EMBL/GenBank/DDBJ databases">
        <title>Ensifer strains isolated from leguminous trees and herbs display diverse denitrification phenotypes with some acting as strong N2O sinks.</title>
        <authorList>
            <person name="Woliy K."/>
            <person name="Mania D."/>
            <person name="Bakken L.R."/>
            <person name="Frostegard A."/>
        </authorList>
    </citation>
    <scope>NUCLEOTIDE SEQUENCE [LARGE SCALE GENOMIC DNA]</scope>
    <source>
        <strain evidence="2 3">AC50a</strain>
    </source>
</reference>
<dbReference type="Proteomes" id="UP000231987">
    <property type="component" value="Unassembled WGS sequence"/>
</dbReference>
<comment type="caution">
    <text evidence="2">The sequence shown here is derived from an EMBL/GenBank/DDBJ whole genome shotgun (WGS) entry which is preliminary data.</text>
</comment>
<dbReference type="EMBL" id="NJGD01000145">
    <property type="protein sequence ID" value="PJR06448.1"/>
    <property type="molecule type" value="Genomic_DNA"/>
</dbReference>
<gene>
    <name evidence="2" type="ORF">CEJ86_33710</name>
</gene>
<protein>
    <submittedName>
        <fullName evidence="2">Uncharacterized protein</fullName>
    </submittedName>
</protein>
<feature type="non-terminal residue" evidence="2">
    <location>
        <position position="1"/>
    </location>
</feature>
<evidence type="ECO:0000313" key="2">
    <source>
        <dbReference type="EMBL" id="PJR06448.1"/>
    </source>
</evidence>
<evidence type="ECO:0000256" key="1">
    <source>
        <dbReference type="SAM" id="MobiDB-lite"/>
    </source>
</evidence>
<proteinExistence type="predicted"/>
<feature type="region of interest" description="Disordered" evidence="1">
    <location>
        <begin position="1"/>
        <end position="78"/>
    </location>
</feature>
<accession>A0A2J0YSH8</accession>
<organism evidence="2 3">
    <name type="scientific">Rhizobium meliloti</name>
    <name type="common">Ensifer meliloti</name>
    <name type="synonym">Sinorhizobium meliloti</name>
    <dbReference type="NCBI Taxonomy" id="382"/>
    <lineage>
        <taxon>Bacteria</taxon>
        <taxon>Pseudomonadati</taxon>
        <taxon>Pseudomonadota</taxon>
        <taxon>Alphaproteobacteria</taxon>
        <taxon>Hyphomicrobiales</taxon>
        <taxon>Rhizobiaceae</taxon>
        <taxon>Sinorhizobium/Ensifer group</taxon>
        <taxon>Sinorhizobium</taxon>
    </lineage>
</organism>
<evidence type="ECO:0000313" key="3">
    <source>
        <dbReference type="Proteomes" id="UP000231987"/>
    </source>
</evidence>
<feature type="compositionally biased region" description="Basic and acidic residues" evidence="1">
    <location>
        <begin position="35"/>
        <end position="59"/>
    </location>
</feature>